<organism evidence="5 6">
    <name type="scientific">Paratissierella segnis</name>
    <dbReference type="NCBI Taxonomy" id="2763679"/>
    <lineage>
        <taxon>Bacteria</taxon>
        <taxon>Bacillati</taxon>
        <taxon>Bacillota</taxon>
        <taxon>Tissierellia</taxon>
        <taxon>Tissierellales</taxon>
        <taxon>Tissierellaceae</taxon>
        <taxon>Paratissierella</taxon>
    </lineage>
</organism>
<sequence>MKGKKDLRKLIVVFLLVLSFTIAPVLNKSFAEPESLVKDTRLNVKTSALVFQSDFGVKNNAVASMKGVAFGVNPDLKMYDLTHEIEPFNIWEAAYCLGGVAEYWPEGTVFVSIIDPGVGTDRKSVVLKTKTGQYFVTPDNGTLTLVAEKYGIEEVREIDEAVNRLKDSEKSYTFHGRDVYAYTGARLASGTITFEEVGKKLPKQVVTINYQRPEIKDNAMHGIITVIDQPYGNLWTSIPRELFEEYGAKVGDKLTVKITHEGQVVYEKKIPYVNTFGDVEEGEDIIYMDSELNAAFAVNMGNFSEEYGIDSGFEWAVSISK</sequence>
<keyword evidence="6" id="KW-1185">Reference proteome</keyword>
<comment type="caution">
    <text evidence="5">The sequence shown here is derived from an EMBL/GenBank/DDBJ whole genome shotgun (WGS) entry which is preliminary data.</text>
</comment>
<dbReference type="InterPro" id="IPR002747">
    <property type="entry name" value="SAM_OH_AdoTrfase"/>
</dbReference>
<evidence type="ECO:0000313" key="5">
    <source>
        <dbReference type="EMBL" id="MBC8587831.1"/>
    </source>
</evidence>
<dbReference type="Gene3D" id="2.40.30.90">
    <property type="entry name" value="Bacterial fluorinating enzyme like"/>
    <property type="match status" value="1"/>
</dbReference>
<dbReference type="InterPro" id="IPR023227">
    <property type="entry name" value="SAM_OH_AdoTrfase_C_sf"/>
</dbReference>
<dbReference type="InterPro" id="IPR046470">
    <property type="entry name" value="SAM_HAT_C"/>
</dbReference>
<evidence type="ECO:0000256" key="2">
    <source>
        <dbReference type="ARBA" id="ARBA00024035"/>
    </source>
</evidence>
<dbReference type="PANTHER" id="PTHR35092:SF1">
    <property type="entry name" value="CHLORINASE MJ1651"/>
    <property type="match status" value="1"/>
</dbReference>
<dbReference type="Proteomes" id="UP000601171">
    <property type="component" value="Unassembled WGS sequence"/>
</dbReference>
<dbReference type="EMBL" id="JACRTG010000016">
    <property type="protein sequence ID" value="MBC8587831.1"/>
    <property type="molecule type" value="Genomic_DNA"/>
</dbReference>
<evidence type="ECO:0000313" key="6">
    <source>
        <dbReference type="Proteomes" id="UP000601171"/>
    </source>
</evidence>
<comment type="similarity">
    <text evidence="2">Belongs to the SAM hydrolase / SAM-dependent halogenase family.</text>
</comment>
<dbReference type="RefSeq" id="WP_262429278.1">
    <property type="nucleotide sequence ID" value="NZ_JACRTG010000016.1"/>
</dbReference>
<reference evidence="5" key="1">
    <citation type="submission" date="2020-08" db="EMBL/GenBank/DDBJ databases">
        <title>Genome public.</title>
        <authorList>
            <person name="Liu C."/>
            <person name="Sun Q."/>
        </authorList>
    </citation>
    <scope>NUCLEOTIDE SEQUENCE</scope>
    <source>
        <strain evidence="5">BX21</strain>
    </source>
</reference>
<accession>A0A926ES26</accession>
<dbReference type="PIRSF" id="PIRSF006779">
    <property type="entry name" value="UCP006779"/>
    <property type="match status" value="1"/>
</dbReference>
<dbReference type="AlphaFoldDB" id="A0A926ES26"/>
<dbReference type="PANTHER" id="PTHR35092">
    <property type="entry name" value="CHLORINASE MJ1651"/>
    <property type="match status" value="1"/>
</dbReference>
<protein>
    <submittedName>
        <fullName evidence="5">S-adenosyl-l-methionine hydroxide adenosyltransferase family protein</fullName>
    </submittedName>
</protein>
<dbReference type="InterPro" id="IPR023228">
    <property type="entry name" value="SAM_OH_AdoTrfase_N_sf"/>
</dbReference>
<evidence type="ECO:0000259" key="4">
    <source>
        <dbReference type="Pfam" id="PF20257"/>
    </source>
</evidence>
<dbReference type="InterPro" id="IPR046469">
    <property type="entry name" value="SAM_HAT_N"/>
</dbReference>
<name>A0A926ES26_9FIRM</name>
<feature type="domain" description="S-adenosyl-l-methionine hydroxide adenosyltransferase N-terminal" evidence="3">
    <location>
        <begin position="50"/>
        <end position="198"/>
    </location>
</feature>
<evidence type="ECO:0000256" key="1">
    <source>
        <dbReference type="ARBA" id="ARBA00022691"/>
    </source>
</evidence>
<gene>
    <name evidence="5" type="ORF">H8707_06235</name>
</gene>
<dbReference type="Pfam" id="PF01887">
    <property type="entry name" value="SAM_HAT_N"/>
    <property type="match status" value="1"/>
</dbReference>
<proteinExistence type="inferred from homology"/>
<keyword evidence="1" id="KW-0949">S-adenosyl-L-methionine</keyword>
<dbReference type="SUPFAM" id="SSF102522">
    <property type="entry name" value="Bacterial fluorinating enzyme, N-terminal domain"/>
    <property type="match status" value="1"/>
</dbReference>
<dbReference type="Pfam" id="PF20257">
    <property type="entry name" value="SAM_HAT_C"/>
    <property type="match status" value="1"/>
</dbReference>
<dbReference type="Gene3D" id="3.40.50.10790">
    <property type="entry name" value="S-adenosyl-l-methionine hydroxide adenosyltransferase, N-terminal"/>
    <property type="match status" value="1"/>
</dbReference>
<dbReference type="SUPFAM" id="SSF101852">
    <property type="entry name" value="Bacterial fluorinating enzyme, C-terminal domain"/>
    <property type="match status" value="1"/>
</dbReference>
<evidence type="ECO:0000259" key="3">
    <source>
        <dbReference type="Pfam" id="PF01887"/>
    </source>
</evidence>
<feature type="domain" description="S-adenosyl-l-methionine hydroxide adenosyltransferase C-terminal" evidence="4">
    <location>
        <begin position="223"/>
        <end position="315"/>
    </location>
</feature>